<dbReference type="Gene3D" id="6.10.250.1280">
    <property type="match status" value="1"/>
</dbReference>
<gene>
    <name evidence="1" type="primary">WBGene00272541</name>
</gene>
<dbReference type="GO" id="GO:0000956">
    <property type="term" value="P:nuclear-transcribed mRNA catabolic process"/>
    <property type="evidence" value="ECO:0000318"/>
    <property type="project" value="GO_Central"/>
</dbReference>
<dbReference type="GO" id="GO:0005730">
    <property type="term" value="C:nucleolus"/>
    <property type="evidence" value="ECO:0000318"/>
    <property type="project" value="GO_Central"/>
</dbReference>
<dbReference type="InterPro" id="IPR051742">
    <property type="entry name" value="Ribosome_Assembly_uL10"/>
</dbReference>
<accession>A0A8R1UK17</accession>
<dbReference type="OrthoDB" id="10262308at2759"/>
<reference evidence="2" key="1">
    <citation type="journal article" date="2008" name="Nat. Genet.">
        <title>The Pristionchus pacificus genome provides a unique perspective on nematode lifestyle and parasitism.</title>
        <authorList>
            <person name="Dieterich C."/>
            <person name="Clifton S.W."/>
            <person name="Schuster L.N."/>
            <person name="Chinwalla A."/>
            <person name="Delehaunty K."/>
            <person name="Dinkelacker I."/>
            <person name="Fulton L."/>
            <person name="Fulton R."/>
            <person name="Godfrey J."/>
            <person name="Minx P."/>
            <person name="Mitreva M."/>
            <person name="Roeseler W."/>
            <person name="Tian H."/>
            <person name="Witte H."/>
            <person name="Yang S.P."/>
            <person name="Wilson R.K."/>
            <person name="Sommer R.J."/>
        </authorList>
    </citation>
    <scope>NUCLEOTIDE SEQUENCE [LARGE SCALE GENOMIC DNA]</scope>
    <source>
        <strain evidence="2">PS312</strain>
    </source>
</reference>
<dbReference type="EnsemblMetazoa" id="PPA34172.1">
    <property type="protein sequence ID" value="PPA34172.1"/>
    <property type="gene ID" value="WBGene00272541"/>
</dbReference>
<dbReference type="Proteomes" id="UP000005239">
    <property type="component" value="Unassembled WGS sequence"/>
</dbReference>
<dbReference type="AlphaFoldDB" id="A0A2A6CPB9"/>
<dbReference type="Pfam" id="PF17777">
    <property type="entry name" value="RL10P_insert"/>
    <property type="match status" value="1"/>
</dbReference>
<dbReference type="InterPro" id="IPR040637">
    <property type="entry name" value="Ribosomal_uL10-like_insert"/>
</dbReference>
<dbReference type="GO" id="GO:0030687">
    <property type="term" value="C:preribosome, large subunit precursor"/>
    <property type="evidence" value="ECO:0000318"/>
    <property type="project" value="GO_Central"/>
</dbReference>
<evidence type="ECO:0000313" key="2">
    <source>
        <dbReference type="Proteomes" id="UP000005239"/>
    </source>
</evidence>
<sequence length="121" mass="13413">MRYELKDADFARAGVIAPQTIDLSALRKLGTPTSLVKGVIHLTQDFGVCTEGETIKPEEAKILKFLEEKLSVFQVIVSITPGTHNTEDAMNRQLRDKERVAAAMENSNLIYAVNKSLTPRV</sequence>
<dbReference type="InterPro" id="IPR043164">
    <property type="entry name" value="Ribosomal_uL10-like_insert_sf"/>
</dbReference>
<proteinExistence type="predicted"/>
<dbReference type="PANTHER" id="PTHR45841">
    <property type="entry name" value="MRNA TURNOVER PROTEIN 4 MRTO4"/>
    <property type="match status" value="1"/>
</dbReference>
<evidence type="ECO:0000313" key="1">
    <source>
        <dbReference type="EnsemblMetazoa" id="PPA34172.1"/>
    </source>
</evidence>
<reference evidence="1" key="2">
    <citation type="submission" date="2022-06" db="UniProtKB">
        <authorList>
            <consortium name="EnsemblMetazoa"/>
        </authorList>
    </citation>
    <scope>IDENTIFICATION</scope>
    <source>
        <strain evidence="1">PS312</strain>
    </source>
</reference>
<keyword evidence="2" id="KW-1185">Reference proteome</keyword>
<dbReference type="GO" id="GO:0042273">
    <property type="term" value="P:ribosomal large subunit biogenesis"/>
    <property type="evidence" value="ECO:0000318"/>
    <property type="project" value="GO_Central"/>
</dbReference>
<dbReference type="GO" id="GO:0006364">
    <property type="term" value="P:rRNA processing"/>
    <property type="evidence" value="ECO:0000318"/>
    <property type="project" value="GO_Central"/>
</dbReference>
<dbReference type="Gene3D" id="3.90.105.20">
    <property type="match status" value="1"/>
</dbReference>
<dbReference type="PANTHER" id="PTHR45841:SF1">
    <property type="entry name" value="MRNA TURNOVER PROTEIN 4 HOMOLOG"/>
    <property type="match status" value="1"/>
</dbReference>
<name>A0A2A6CPB9_PRIPA</name>
<protein>
    <submittedName>
        <fullName evidence="1">RL10P_insert domain-containing protein</fullName>
    </submittedName>
</protein>
<organism evidence="1 2">
    <name type="scientific">Pristionchus pacificus</name>
    <name type="common">Parasitic nematode worm</name>
    <dbReference type="NCBI Taxonomy" id="54126"/>
    <lineage>
        <taxon>Eukaryota</taxon>
        <taxon>Metazoa</taxon>
        <taxon>Ecdysozoa</taxon>
        <taxon>Nematoda</taxon>
        <taxon>Chromadorea</taxon>
        <taxon>Rhabditida</taxon>
        <taxon>Rhabditina</taxon>
        <taxon>Diplogasteromorpha</taxon>
        <taxon>Diplogasteroidea</taxon>
        <taxon>Neodiplogasteridae</taxon>
        <taxon>Pristionchus</taxon>
    </lineage>
</organism>
<accession>A0A2A6CPB9</accession>